<keyword evidence="7 10" id="KW-1133">Transmembrane helix</keyword>
<feature type="transmembrane region" description="Helical" evidence="10">
    <location>
        <begin position="255"/>
        <end position="276"/>
    </location>
</feature>
<dbReference type="InterPro" id="IPR027417">
    <property type="entry name" value="P-loop_NTPase"/>
</dbReference>
<dbReference type="CDD" id="cd18606">
    <property type="entry name" value="ABC_6TM_YOR1_D2_like"/>
    <property type="match status" value="1"/>
</dbReference>
<evidence type="ECO:0008006" key="15">
    <source>
        <dbReference type="Google" id="ProtNLM"/>
    </source>
</evidence>
<feature type="domain" description="ABC transporter" evidence="11">
    <location>
        <begin position="494"/>
        <end position="716"/>
    </location>
</feature>
<evidence type="ECO:0000259" key="12">
    <source>
        <dbReference type="PROSITE" id="PS50929"/>
    </source>
</evidence>
<evidence type="ECO:0000313" key="13">
    <source>
        <dbReference type="EMBL" id="KAJ3122380.1"/>
    </source>
</evidence>
<comment type="subcellular location">
    <subcellularLocation>
        <location evidence="1">Vacuole membrane</location>
        <topology evidence="1">Multi-pass membrane protein</topology>
    </subcellularLocation>
</comment>
<keyword evidence="3 10" id="KW-0812">Transmembrane</keyword>
<reference evidence="13" key="1">
    <citation type="submission" date="2020-05" db="EMBL/GenBank/DDBJ databases">
        <title>Phylogenomic resolution of chytrid fungi.</title>
        <authorList>
            <person name="Stajich J.E."/>
            <person name="Amses K."/>
            <person name="Simmons R."/>
            <person name="Seto K."/>
            <person name="Myers J."/>
            <person name="Bonds A."/>
            <person name="Quandt C.A."/>
            <person name="Barry K."/>
            <person name="Liu P."/>
            <person name="Grigoriev I."/>
            <person name="Longcore J.E."/>
            <person name="James T.Y."/>
        </authorList>
    </citation>
    <scope>NUCLEOTIDE SEQUENCE</scope>
    <source>
        <strain evidence="13">JEL0513</strain>
    </source>
</reference>
<dbReference type="FunFam" id="1.20.1560.10:FF:000010">
    <property type="entry name" value="Multidrug resistance-associated ABC transporter"/>
    <property type="match status" value="1"/>
</dbReference>
<proteinExistence type="predicted"/>
<dbReference type="CDD" id="cd03250">
    <property type="entry name" value="ABCC_MRP_domain1"/>
    <property type="match status" value="1"/>
</dbReference>
<evidence type="ECO:0000256" key="4">
    <source>
        <dbReference type="ARBA" id="ARBA00022737"/>
    </source>
</evidence>
<organism evidence="13 14">
    <name type="scientific">Physocladia obscura</name>
    <dbReference type="NCBI Taxonomy" id="109957"/>
    <lineage>
        <taxon>Eukaryota</taxon>
        <taxon>Fungi</taxon>
        <taxon>Fungi incertae sedis</taxon>
        <taxon>Chytridiomycota</taxon>
        <taxon>Chytridiomycota incertae sedis</taxon>
        <taxon>Chytridiomycetes</taxon>
        <taxon>Chytridiales</taxon>
        <taxon>Chytriomycetaceae</taxon>
        <taxon>Physocladia</taxon>
    </lineage>
</organism>
<keyword evidence="6" id="KW-0067">ATP-binding</keyword>
<dbReference type="PROSITE" id="PS00211">
    <property type="entry name" value="ABC_TRANSPORTER_1"/>
    <property type="match status" value="2"/>
</dbReference>
<dbReference type="InterPro" id="IPR003593">
    <property type="entry name" value="AAA+_ATPase"/>
</dbReference>
<feature type="transmembrane region" description="Helical" evidence="10">
    <location>
        <begin position="784"/>
        <end position="803"/>
    </location>
</feature>
<dbReference type="Pfam" id="PF00005">
    <property type="entry name" value="ABC_tran"/>
    <property type="match status" value="2"/>
</dbReference>
<accession>A0AAD5XCT8</accession>
<dbReference type="PANTHER" id="PTHR24223:SF443">
    <property type="entry name" value="MULTIDRUG-RESISTANCE LIKE PROTEIN 1, ISOFORM I"/>
    <property type="match status" value="1"/>
</dbReference>
<sequence length="1345" mass="150152">MSKGAVDQDESSTASHLTPLPLYQVNFINRLTFSWLDRSELKRQKKKRLKINQFIRLFKKGYKQPLVFEDLYQIPKRLHTETLANSFFAEWNNQLNHYLEKHPDGKRPNPDGKLLRNVVWKLAGKQILSLGIMNLLSNLSNLFAPYFVQWILNFAISRQAVSVSGSGIAEPLSHGIGLAFGLFILQVVGTFLSNQFIQESSVSAVSLRTMMTAVIYRKSLKLSSSARQEYTSGNIVNLISTDTNRIELFINEANYCWTVPVALAINIAFLVIALGWPAICGIAILVASVPLQAYLFTLVSKIRGMVAPITGKRVDLTTEVLSGVRVIKFFAWENAFVDKVASIRESEVILVLRRSKLMVYVMTQGFALPVLCSCITFIIYGSIHPLDPSAIFSSLSWFNQMRQPLFVVPTILNTWAEFNVAMRRIEAFLLATEVQSDSVIDSNTEYGILIENGNFEWSGDIYGYEFEKPKAVVDKGRRGSNEKGSDLNKKNPPTKPDPLFKEISVPQVSSLKDINLKIKKGELVAIVGAVGSGKSSLLNALIGEMKIVSGKVTFSGTRSYAAQTAWIQNATIKENIVFGQPFDKQKYLHALVDSALLPDMKVLPDADHTSIGERGINLSGGQKQRVNMARLLYCNTDIVLIDDPLSAVDAHVGAHLFTRCIKYAFSQRTRILVTHQLHFLPQCDKIVVMKDGYISEQGTYQELIADNRDFARMIASYGSHTDSDTDSDDGKEGEDINVKREKEVAELETILEAKQTGKDIMTVEDQETGHVAARVWLNYIEESGGVVGFILPLIVTLIFYQLSNVGNNLWLTWWSDNQLNMSTTQYIIGYICMALLLTGGTFSYAMFFAYSGLRASKNLHKKALKILDTTPLGRIINRFSRDVDAIDNNISYYFRQLISQIGITLSTFIIICTAIPWFVAPLVPAFCIYFWIATVYRKTARELKRLDSTSKSPLYSNFSETLAGIATIRAYNDQARFTLRNDDVTDKNNSPYFLLQTATNWLSLRLQIIAAFLVFFAALIGVVSTSLSPSLFGLCLSYVLSVTQILSFMIQNFTQCELVMNSVERIEKYARNLEVEADAVIEGNRPPKLWPHEGAISFHEVSMRYAPTLPIVLDKVTFSITSREKIGIVGRTGSGKSSLMQALFRMVEPESGKIIVDGIDISTIGLSDLRSNIAIIPQDPVVFSGSFRTNMDPFSEYADDKLWDAIGRAGLKAKVSKTDGQLDALVDAGGENLSVGERQLLCLARAMLKTPKILIMDEATANVDYETDAMIQKALREDFHDATVLTIAHRLNTVIDYNRIIVLDNGVIAEYDSPKNLLQNEKSIFFALVAQTGESNAQMLKQMVV</sequence>
<feature type="transmembrane region" description="Helical" evidence="10">
    <location>
        <begin position="357"/>
        <end position="383"/>
    </location>
</feature>
<dbReference type="GO" id="GO:0140359">
    <property type="term" value="F:ABC-type transporter activity"/>
    <property type="evidence" value="ECO:0007669"/>
    <property type="project" value="InterPro"/>
</dbReference>
<name>A0AAD5XCT8_9FUNG</name>
<feature type="domain" description="ABC transporter" evidence="11">
    <location>
        <begin position="1096"/>
        <end position="1330"/>
    </location>
</feature>
<feature type="transmembrane region" description="Helical" evidence="10">
    <location>
        <begin position="282"/>
        <end position="299"/>
    </location>
</feature>
<protein>
    <recommendedName>
        <fullName evidence="15">P-loop containing nucleoside triphosphate hydrolase protein</fullName>
    </recommendedName>
</protein>
<dbReference type="Gene3D" id="1.20.1560.10">
    <property type="entry name" value="ABC transporter type 1, transmembrane domain"/>
    <property type="match status" value="2"/>
</dbReference>
<dbReference type="PANTHER" id="PTHR24223">
    <property type="entry name" value="ATP-BINDING CASSETTE SUB-FAMILY C"/>
    <property type="match status" value="1"/>
</dbReference>
<dbReference type="GO" id="GO:0016887">
    <property type="term" value="F:ATP hydrolysis activity"/>
    <property type="evidence" value="ECO:0007669"/>
    <property type="project" value="InterPro"/>
</dbReference>
<keyword evidence="2" id="KW-0813">Transport</keyword>
<keyword evidence="14" id="KW-1185">Reference proteome</keyword>
<dbReference type="CDD" id="cd18597">
    <property type="entry name" value="ABC_6TM_YOR1_D1_like"/>
    <property type="match status" value="1"/>
</dbReference>
<dbReference type="GO" id="GO:0000329">
    <property type="term" value="C:fungal-type vacuole membrane"/>
    <property type="evidence" value="ECO:0007669"/>
    <property type="project" value="UniProtKB-ARBA"/>
</dbReference>
<dbReference type="InterPro" id="IPR050173">
    <property type="entry name" value="ABC_transporter_C-like"/>
</dbReference>
<feature type="region of interest" description="Disordered" evidence="9">
    <location>
        <begin position="475"/>
        <end position="499"/>
    </location>
</feature>
<dbReference type="PROSITE" id="PS50893">
    <property type="entry name" value="ABC_TRANSPORTER_2"/>
    <property type="match status" value="2"/>
</dbReference>
<keyword evidence="8 10" id="KW-0472">Membrane</keyword>
<dbReference type="PROSITE" id="PS50929">
    <property type="entry name" value="ABC_TM1F"/>
    <property type="match status" value="2"/>
</dbReference>
<keyword evidence="4" id="KW-0677">Repeat</keyword>
<feature type="transmembrane region" description="Helical" evidence="10">
    <location>
        <begin position="1004"/>
        <end position="1024"/>
    </location>
</feature>
<keyword evidence="5" id="KW-0547">Nucleotide-binding</keyword>
<dbReference type="InterPro" id="IPR017871">
    <property type="entry name" value="ABC_transporter-like_CS"/>
</dbReference>
<dbReference type="GO" id="GO:0005524">
    <property type="term" value="F:ATP binding"/>
    <property type="evidence" value="ECO:0007669"/>
    <property type="project" value="UniProtKB-KW"/>
</dbReference>
<evidence type="ECO:0000259" key="11">
    <source>
        <dbReference type="PROSITE" id="PS50893"/>
    </source>
</evidence>
<dbReference type="InterPro" id="IPR036640">
    <property type="entry name" value="ABC1_TM_sf"/>
</dbReference>
<dbReference type="Gene3D" id="3.40.50.300">
    <property type="entry name" value="P-loop containing nucleotide triphosphate hydrolases"/>
    <property type="match status" value="2"/>
</dbReference>
<evidence type="ECO:0000256" key="7">
    <source>
        <dbReference type="ARBA" id="ARBA00022989"/>
    </source>
</evidence>
<dbReference type="Proteomes" id="UP001211907">
    <property type="component" value="Unassembled WGS sequence"/>
</dbReference>
<evidence type="ECO:0000256" key="3">
    <source>
        <dbReference type="ARBA" id="ARBA00022692"/>
    </source>
</evidence>
<dbReference type="CDD" id="cd03244">
    <property type="entry name" value="ABCC_MRP_domain2"/>
    <property type="match status" value="1"/>
</dbReference>
<dbReference type="EMBL" id="JADGJH010000813">
    <property type="protein sequence ID" value="KAJ3122380.1"/>
    <property type="molecule type" value="Genomic_DNA"/>
</dbReference>
<dbReference type="SUPFAM" id="SSF52540">
    <property type="entry name" value="P-loop containing nucleoside triphosphate hydrolases"/>
    <property type="match status" value="2"/>
</dbReference>
<feature type="transmembrane region" description="Helical" evidence="10">
    <location>
        <begin position="127"/>
        <end position="152"/>
    </location>
</feature>
<comment type="caution">
    <text evidence="13">The sequence shown here is derived from an EMBL/GenBank/DDBJ whole genome shotgun (WGS) entry which is preliminary data.</text>
</comment>
<dbReference type="FunFam" id="3.40.50.300:FF:000997">
    <property type="entry name" value="Multidrug resistance-associated protein 1"/>
    <property type="match status" value="1"/>
</dbReference>
<evidence type="ECO:0000256" key="8">
    <source>
        <dbReference type="ARBA" id="ARBA00023136"/>
    </source>
</evidence>
<dbReference type="FunFam" id="3.40.50.300:FF:000163">
    <property type="entry name" value="Multidrug resistance-associated protein member 4"/>
    <property type="match status" value="1"/>
</dbReference>
<feature type="transmembrane region" description="Helical" evidence="10">
    <location>
        <begin position="172"/>
        <end position="192"/>
    </location>
</feature>
<dbReference type="InterPro" id="IPR003439">
    <property type="entry name" value="ABC_transporter-like_ATP-bd"/>
</dbReference>
<dbReference type="SUPFAM" id="SSF90123">
    <property type="entry name" value="ABC transporter transmembrane region"/>
    <property type="match status" value="2"/>
</dbReference>
<evidence type="ECO:0000256" key="5">
    <source>
        <dbReference type="ARBA" id="ARBA00022741"/>
    </source>
</evidence>
<dbReference type="FunFam" id="1.20.1560.10:FF:000006">
    <property type="entry name" value="ATP-binding cassette, sub-family C (CFTR/MRP), member 9"/>
    <property type="match status" value="1"/>
</dbReference>
<dbReference type="InterPro" id="IPR011527">
    <property type="entry name" value="ABC1_TM_dom"/>
</dbReference>
<feature type="domain" description="ABC transmembrane type-1" evidence="12">
    <location>
        <begin position="132"/>
        <end position="417"/>
    </location>
</feature>
<evidence type="ECO:0000256" key="10">
    <source>
        <dbReference type="SAM" id="Phobius"/>
    </source>
</evidence>
<feature type="domain" description="ABC transmembrane type-1" evidence="12">
    <location>
        <begin position="793"/>
        <end position="1058"/>
    </location>
</feature>
<gene>
    <name evidence="13" type="ORF">HK100_012023</name>
</gene>
<feature type="transmembrane region" description="Helical" evidence="10">
    <location>
        <begin position="905"/>
        <end position="932"/>
    </location>
</feature>
<evidence type="ECO:0000256" key="1">
    <source>
        <dbReference type="ARBA" id="ARBA00004128"/>
    </source>
</evidence>
<evidence type="ECO:0000313" key="14">
    <source>
        <dbReference type="Proteomes" id="UP001211907"/>
    </source>
</evidence>
<evidence type="ECO:0000256" key="9">
    <source>
        <dbReference type="SAM" id="MobiDB-lite"/>
    </source>
</evidence>
<dbReference type="SMART" id="SM00382">
    <property type="entry name" value="AAA"/>
    <property type="match status" value="2"/>
</dbReference>
<feature type="compositionally biased region" description="Basic and acidic residues" evidence="9">
    <location>
        <begin position="475"/>
        <end position="489"/>
    </location>
</feature>
<evidence type="ECO:0000256" key="6">
    <source>
        <dbReference type="ARBA" id="ARBA00022840"/>
    </source>
</evidence>
<dbReference type="Pfam" id="PF00664">
    <property type="entry name" value="ABC_membrane"/>
    <property type="match status" value="2"/>
</dbReference>
<evidence type="ECO:0000256" key="2">
    <source>
        <dbReference type="ARBA" id="ARBA00022448"/>
    </source>
</evidence>
<feature type="transmembrane region" description="Helical" evidence="10">
    <location>
        <begin position="827"/>
        <end position="853"/>
    </location>
</feature>
<feature type="transmembrane region" description="Helical" evidence="10">
    <location>
        <begin position="1031"/>
        <end position="1050"/>
    </location>
</feature>